<evidence type="ECO:0000313" key="1">
    <source>
        <dbReference type="EMBL" id="RDX45600.1"/>
    </source>
</evidence>
<gene>
    <name evidence="1" type="ORF">OH76DRAFT_949567</name>
</gene>
<organism evidence="1 2">
    <name type="scientific">Lentinus brumalis</name>
    <dbReference type="NCBI Taxonomy" id="2498619"/>
    <lineage>
        <taxon>Eukaryota</taxon>
        <taxon>Fungi</taxon>
        <taxon>Dikarya</taxon>
        <taxon>Basidiomycota</taxon>
        <taxon>Agaricomycotina</taxon>
        <taxon>Agaricomycetes</taxon>
        <taxon>Polyporales</taxon>
        <taxon>Polyporaceae</taxon>
        <taxon>Lentinus</taxon>
    </lineage>
</organism>
<accession>A0A371CZ79</accession>
<dbReference type="EMBL" id="KZ857436">
    <property type="protein sequence ID" value="RDX45600.1"/>
    <property type="molecule type" value="Genomic_DNA"/>
</dbReference>
<name>A0A371CZ79_9APHY</name>
<dbReference type="Proteomes" id="UP000256964">
    <property type="component" value="Unassembled WGS sequence"/>
</dbReference>
<protein>
    <submittedName>
        <fullName evidence="1">Uncharacterized protein</fullName>
    </submittedName>
</protein>
<proteinExistence type="predicted"/>
<keyword evidence="2" id="KW-1185">Reference proteome</keyword>
<dbReference type="OrthoDB" id="5599171at2759"/>
<reference evidence="1 2" key="1">
    <citation type="journal article" date="2018" name="Biotechnol. Biofuels">
        <title>Integrative visual omics of the white-rot fungus Polyporus brumalis exposes the biotechnological potential of its oxidative enzymes for delignifying raw plant biomass.</title>
        <authorList>
            <person name="Miyauchi S."/>
            <person name="Rancon A."/>
            <person name="Drula E."/>
            <person name="Hage H."/>
            <person name="Chaduli D."/>
            <person name="Favel A."/>
            <person name="Grisel S."/>
            <person name="Henrissat B."/>
            <person name="Herpoel-Gimbert I."/>
            <person name="Ruiz-Duenas F.J."/>
            <person name="Chevret D."/>
            <person name="Hainaut M."/>
            <person name="Lin J."/>
            <person name="Wang M."/>
            <person name="Pangilinan J."/>
            <person name="Lipzen A."/>
            <person name="Lesage-Meessen L."/>
            <person name="Navarro D."/>
            <person name="Riley R."/>
            <person name="Grigoriev I.V."/>
            <person name="Zhou S."/>
            <person name="Raouche S."/>
            <person name="Rosso M.N."/>
        </authorList>
    </citation>
    <scope>NUCLEOTIDE SEQUENCE [LARGE SCALE GENOMIC DNA]</scope>
    <source>
        <strain evidence="1 2">BRFM 1820</strain>
    </source>
</reference>
<sequence>MSALSSISCPGSSFLLSQPSCCVKSSCRQTRSTTGTSSLLDIYLDADVTVHPYFASGILVLFFTSGRYLEKISHANRCVLVSSLYLSRSSPAKHYGNAIRFESRDVLGPPIVAFVQRPPAHLFQGIDCHPASYHGRQRRLHLFKRRAVLPIWYWSVGPRDPLLSTDVLVNSLQENLAAIHLISTV</sequence>
<evidence type="ECO:0000313" key="2">
    <source>
        <dbReference type="Proteomes" id="UP000256964"/>
    </source>
</evidence>
<dbReference type="AlphaFoldDB" id="A0A371CZ79"/>